<keyword evidence="1" id="KW-1134">Transmembrane beta strand</keyword>
<comment type="caution">
    <text evidence="5">The sequence shown here is derived from an EMBL/GenBank/DDBJ whole genome shotgun (WGS) entry which is preliminary data.</text>
</comment>
<evidence type="ECO:0000256" key="1">
    <source>
        <dbReference type="PROSITE-ProRule" id="PRU01360"/>
    </source>
</evidence>
<dbReference type="RefSeq" id="WP_014222307.1">
    <property type="nucleotide sequence ID" value="NZ_LWBO01000001.1"/>
</dbReference>
<dbReference type="InterPro" id="IPR012910">
    <property type="entry name" value="Plug_dom"/>
</dbReference>
<accession>A0ABX3P5G3</accession>
<gene>
    <name evidence="5" type="ORF">A4D02_00150</name>
</gene>
<protein>
    <submittedName>
        <fullName evidence="5">SusC/RagA family TonB-linked outer membrane protein</fullName>
    </submittedName>
</protein>
<dbReference type="InterPro" id="IPR023997">
    <property type="entry name" value="TonB-dep_OMP_SusC/RagA_CS"/>
</dbReference>
<comment type="subcellular location">
    <subcellularLocation>
        <location evidence="1">Cell outer membrane</location>
        <topology evidence="1">Multi-pass membrane protein</topology>
    </subcellularLocation>
</comment>
<evidence type="ECO:0000259" key="3">
    <source>
        <dbReference type="Pfam" id="PF00593"/>
    </source>
</evidence>
<dbReference type="InterPro" id="IPR023996">
    <property type="entry name" value="TonB-dep_OMP_SusC/RagA"/>
</dbReference>
<evidence type="ECO:0000313" key="6">
    <source>
        <dbReference type="Proteomes" id="UP000192277"/>
    </source>
</evidence>
<dbReference type="InterPro" id="IPR000531">
    <property type="entry name" value="Beta-barrel_TonB"/>
</dbReference>
<dbReference type="InterPro" id="IPR008969">
    <property type="entry name" value="CarboxyPept-like_regulatory"/>
</dbReference>
<keyword evidence="1" id="KW-0813">Transport</keyword>
<dbReference type="Proteomes" id="UP000192277">
    <property type="component" value="Unassembled WGS sequence"/>
</dbReference>
<evidence type="ECO:0000313" key="5">
    <source>
        <dbReference type="EMBL" id="OQP54775.1"/>
    </source>
</evidence>
<dbReference type="PROSITE" id="PS52016">
    <property type="entry name" value="TONB_DEPENDENT_REC_3"/>
    <property type="match status" value="1"/>
</dbReference>
<dbReference type="InterPro" id="IPR037066">
    <property type="entry name" value="Plug_dom_sf"/>
</dbReference>
<reference evidence="5 6" key="1">
    <citation type="submission" date="2016-04" db="EMBL/GenBank/DDBJ databases">
        <authorList>
            <person name="Chen L."/>
            <person name="Zhuang W."/>
            <person name="Wang G."/>
        </authorList>
    </citation>
    <scope>NUCLEOTIDE SEQUENCE [LARGE SCALE GENOMIC DNA]</scope>
    <source>
        <strain evidence="6">GR20</strain>
    </source>
</reference>
<dbReference type="Gene3D" id="2.60.40.1120">
    <property type="entry name" value="Carboxypeptidase-like, regulatory domain"/>
    <property type="match status" value="1"/>
</dbReference>
<dbReference type="Pfam" id="PF13715">
    <property type="entry name" value="CarbopepD_reg_2"/>
    <property type="match status" value="1"/>
</dbReference>
<dbReference type="NCBIfam" id="TIGR04057">
    <property type="entry name" value="SusC_RagA_signa"/>
    <property type="match status" value="1"/>
</dbReference>
<name>A0ABX3P5G3_9BACT</name>
<dbReference type="SUPFAM" id="SSF56935">
    <property type="entry name" value="Porins"/>
    <property type="match status" value="1"/>
</dbReference>
<dbReference type="InterPro" id="IPR039426">
    <property type="entry name" value="TonB-dep_rcpt-like"/>
</dbReference>
<dbReference type="EMBL" id="LWBO01000001">
    <property type="protein sequence ID" value="OQP54775.1"/>
    <property type="molecule type" value="Genomic_DNA"/>
</dbReference>
<dbReference type="Pfam" id="PF07715">
    <property type="entry name" value="Plug"/>
    <property type="match status" value="1"/>
</dbReference>
<sequence>MKILRFVIAVLVLQAVLLPVFAQEILVTGKVSAKTGEPLMGATVAIKGSNIATTSDQEGKFSIHVPSRKVTMVISYVGMSNKEVSVPESGSIDVQLEDVGAATGLDEVVVIGYGTASKKVVTGAISSVKAKDLENVPSNRIEQALQGRVAGVTIAQNNGQPGSVSTIRVRGVTTFNDGKDNNNNNPLWVVDGVVVDQGGIGYLNQSDIESIEVLKDAASAAIYGTRAATGVILVTTKKGKSGKLTASYNGFYGVSRVAKKLDLLNATQYATIINEKSVNGGGAKVFADPNSLGAGTDWQDAIFNDHAARFSHEVSLSGGTDRSTFYFSFGYQDQAGIVAGPISNYTRKNLRINSTHKISKIFTFGENLGYSHQKTVGLGNTNSEFGGPLSSAINLDPTTPLVVTDPAIAGANPYSNNPVIRDASGNPYGISSYVGQEMSNPQAYIQTRLGQYNWSDDFVGNAWLEAALGKHFKVRSTMGGKLAYWGNTGFTPFYYLSATVKTSQNNYNKANNNSFNWNIENTITYNNSFGKHNLTVLAGQGAYVENIGGASSVTLYNLPITSYKDASFNFDISQANRNSTSSDLVQHKLSSLFSRVSYNYDERYLFTGIIRQDGSTRFGMNKKYGVFPSFSVGWNVSNEAFWPAQKVVDRLKVRGGYGVVGNDAIADFRYLSVISGGYNYTYGTSDVITNGYGPLSLDNRDLHWEQTSQTNIGFDAQLIKSLTLTFDYYIKKTNGILRQVPIPGYVGVPNAPAANIANMENKGVEVELGYRKSIKDFNFGVMANFSYLKNEIVYVQRDANFITGDASFQTMGAITRTQVGQAYNSFFGFKSAGIFQNQAEIDAYRNKNGELIQPNAKPGDFKWVDVNGDGHFTGDNLDKTFLGNGLPKYTYGLTLNASYKGFDFMAFLQGTAGSKIFQGLRRLDIGNANYQTKVLGRWTGEGTSNSFPRLSTSDPNGNFTNMSDFYLEKGDYARFKLMQFGYTLPEKLISKIKANRLRVYLTAENLFTITGYTGYDPEIGGAVFGVDRGVYPQARSFIGGVQLTF</sequence>
<keyword evidence="1" id="KW-0998">Cell outer membrane</keyword>
<organism evidence="5 6">
    <name type="scientific">Niastella koreensis</name>
    <dbReference type="NCBI Taxonomy" id="354356"/>
    <lineage>
        <taxon>Bacteria</taxon>
        <taxon>Pseudomonadati</taxon>
        <taxon>Bacteroidota</taxon>
        <taxon>Chitinophagia</taxon>
        <taxon>Chitinophagales</taxon>
        <taxon>Chitinophagaceae</taxon>
        <taxon>Niastella</taxon>
    </lineage>
</organism>
<feature type="domain" description="TonB-dependent receptor-like beta-barrel" evidence="3">
    <location>
        <begin position="445"/>
        <end position="1006"/>
    </location>
</feature>
<dbReference type="NCBIfam" id="TIGR04056">
    <property type="entry name" value="OMP_RagA_SusC"/>
    <property type="match status" value="1"/>
</dbReference>
<keyword evidence="1 2" id="KW-0472">Membrane</keyword>
<comment type="similarity">
    <text evidence="1 2">Belongs to the TonB-dependent receptor family.</text>
</comment>
<proteinExistence type="inferred from homology"/>
<keyword evidence="1" id="KW-0812">Transmembrane</keyword>
<keyword evidence="2" id="KW-0798">TonB box</keyword>
<evidence type="ECO:0000256" key="2">
    <source>
        <dbReference type="RuleBase" id="RU003357"/>
    </source>
</evidence>
<dbReference type="Pfam" id="PF00593">
    <property type="entry name" value="TonB_dep_Rec_b-barrel"/>
    <property type="match status" value="1"/>
</dbReference>
<feature type="domain" description="TonB-dependent receptor plug" evidence="4">
    <location>
        <begin position="119"/>
        <end position="231"/>
    </location>
</feature>
<dbReference type="SUPFAM" id="SSF49464">
    <property type="entry name" value="Carboxypeptidase regulatory domain-like"/>
    <property type="match status" value="1"/>
</dbReference>
<evidence type="ECO:0000259" key="4">
    <source>
        <dbReference type="Pfam" id="PF07715"/>
    </source>
</evidence>
<dbReference type="Gene3D" id="2.170.130.10">
    <property type="entry name" value="TonB-dependent receptor, plug domain"/>
    <property type="match status" value="1"/>
</dbReference>
<keyword evidence="6" id="KW-1185">Reference proteome</keyword>